<accession>Q83GU8</accession>
<protein>
    <submittedName>
        <fullName evidence="3">Uncharacterized protein</fullName>
    </submittedName>
</protein>
<feature type="transmembrane region" description="Helical" evidence="2">
    <location>
        <begin position="12"/>
        <end position="33"/>
    </location>
</feature>
<keyword evidence="2" id="KW-0472">Membrane</keyword>
<evidence type="ECO:0000256" key="1">
    <source>
        <dbReference type="SAM" id="MobiDB-lite"/>
    </source>
</evidence>
<dbReference type="KEGG" id="twh:TWT_143"/>
<feature type="transmembrane region" description="Helical" evidence="2">
    <location>
        <begin position="233"/>
        <end position="255"/>
    </location>
</feature>
<keyword evidence="2" id="KW-0812">Transmembrane</keyword>
<organism evidence="3 4">
    <name type="scientific">Tropheryma whipplei (strain Twist)</name>
    <name type="common">Whipple's bacillus</name>
    <dbReference type="NCBI Taxonomy" id="203267"/>
    <lineage>
        <taxon>Bacteria</taxon>
        <taxon>Bacillati</taxon>
        <taxon>Actinomycetota</taxon>
        <taxon>Actinomycetes</taxon>
        <taxon>Micrococcales</taxon>
        <taxon>Tropherymataceae</taxon>
        <taxon>Tropheryma</taxon>
    </lineage>
</organism>
<feature type="compositionally biased region" description="Basic and acidic residues" evidence="1">
    <location>
        <begin position="174"/>
        <end position="186"/>
    </location>
</feature>
<feature type="transmembrane region" description="Helical" evidence="2">
    <location>
        <begin position="39"/>
        <end position="58"/>
    </location>
</feature>
<gene>
    <name evidence="3" type="ordered locus">TWT_143</name>
</gene>
<proteinExistence type="predicted"/>
<feature type="region of interest" description="Disordered" evidence="1">
    <location>
        <begin position="154"/>
        <end position="188"/>
    </location>
</feature>
<evidence type="ECO:0000313" key="3">
    <source>
        <dbReference type="EMBL" id="AAO44240.1"/>
    </source>
</evidence>
<feature type="compositionally biased region" description="Basic and acidic residues" evidence="1">
    <location>
        <begin position="157"/>
        <end position="167"/>
    </location>
</feature>
<dbReference type="EMBL" id="AE014184">
    <property type="protein sequence ID" value="AAO44240.1"/>
    <property type="molecule type" value="Genomic_DNA"/>
</dbReference>
<dbReference type="Proteomes" id="UP000002200">
    <property type="component" value="Chromosome"/>
</dbReference>
<keyword evidence="4" id="KW-1185">Reference proteome</keyword>
<sequence length="256" mass="28918">MNRPIKTIRSRQCLVIFFFTLCLSVMFVILSLIATEWQYALLALILCVCSCLPFYVLFASPKLEVHQEYLRVVGPVRELRLPFDDIEEVLAAPMLTLKLKSGKVISCWGIIKRGRLLESEIQEARLSGEWSEIIPVSQSGQTYSSEIHPNLRAGTIRLDDEKEREKGQYGGGHECNKHNAPEKDPLQKNPLQLSISHSEIPRGCTSAISSPEVGTEMGAEIDTRLISRSYNTLNIALLIVSCSLLFVSYFTLYYFQ</sequence>
<dbReference type="RefSeq" id="WP_011096113.1">
    <property type="nucleotide sequence ID" value="NC_004572.3"/>
</dbReference>
<keyword evidence="2" id="KW-1133">Transmembrane helix</keyword>
<name>Q83GU8_TROWT</name>
<evidence type="ECO:0000256" key="2">
    <source>
        <dbReference type="SAM" id="Phobius"/>
    </source>
</evidence>
<dbReference type="AlphaFoldDB" id="Q83GU8"/>
<evidence type="ECO:0000313" key="4">
    <source>
        <dbReference type="Proteomes" id="UP000002200"/>
    </source>
</evidence>
<reference evidence="3 4" key="1">
    <citation type="journal article" date="2003" name="Genome Res.">
        <title>Tropheryma whipplei twist: a human pathogenic Actinobacteria with a reduced genome.</title>
        <authorList>
            <person name="Raoult D."/>
            <person name="Ogata H."/>
            <person name="Audic S."/>
            <person name="Robert C."/>
            <person name="Suhre K."/>
            <person name="Drancourt M."/>
            <person name="Claverie J.-M."/>
        </authorList>
    </citation>
    <scope>NUCLEOTIDE SEQUENCE [LARGE SCALE GENOMIC DNA]</scope>
    <source>
        <strain evidence="3 4">Twist</strain>
    </source>
</reference>
<dbReference type="HOGENOM" id="CLU_1085624_0_0_11"/>